<dbReference type="InterPro" id="IPR041916">
    <property type="entry name" value="Anti_sigma_zinc_sf"/>
</dbReference>
<sequence length="149" mass="17009">MKPSPHACCRLQERWAQSYLDEALSPAEQLLYEGHLEQCPHCRAAVTVFRHLFTALSNDEPPAIPPALMLLQEQWLTDYLKSGKSTLTPGTLLKLQKHIARNTTRYIQWLPGLTLGAKVTEKTTRFMVKQIKQKTGRFLRQKGKALLAR</sequence>
<comment type="similarity">
    <text evidence="1">Belongs to the zinc-associated anti-sigma factor (ZAS) superfamily. Anti-sigma-W factor family.</text>
</comment>
<protein>
    <recommendedName>
        <fullName evidence="2">Anti-sigma-W factor RsiW</fullName>
    </recommendedName>
</protein>
<dbReference type="InterPro" id="IPR027383">
    <property type="entry name" value="Znf_put"/>
</dbReference>
<evidence type="ECO:0000256" key="1">
    <source>
        <dbReference type="ARBA" id="ARBA00024353"/>
    </source>
</evidence>
<accession>A0ABU9VWY7</accession>
<evidence type="ECO:0000259" key="3">
    <source>
        <dbReference type="Pfam" id="PF13490"/>
    </source>
</evidence>
<proteinExistence type="inferred from homology"/>
<dbReference type="RefSeq" id="WP_343186971.1">
    <property type="nucleotide sequence ID" value="NZ_JBCITM010000019.1"/>
</dbReference>
<keyword evidence="5" id="KW-1185">Reference proteome</keyword>
<organism evidence="4 5">
    <name type="scientific">Anoxynatronum sibiricum</name>
    <dbReference type="NCBI Taxonomy" id="210623"/>
    <lineage>
        <taxon>Bacteria</taxon>
        <taxon>Bacillati</taxon>
        <taxon>Bacillota</taxon>
        <taxon>Clostridia</taxon>
        <taxon>Eubacteriales</taxon>
        <taxon>Clostridiaceae</taxon>
        <taxon>Anoxynatronum</taxon>
    </lineage>
</organism>
<reference evidence="4 5" key="1">
    <citation type="submission" date="2024-04" db="EMBL/GenBank/DDBJ databases">
        <title>Genome sequencing and metabolic network reconstruction of aminoacids and betaine degradation by Anoxynatronum sibiricum.</title>
        <authorList>
            <person name="Detkova E.N."/>
            <person name="Boltjanskaja Y.V."/>
            <person name="Mardanov A.V."/>
            <person name="Kevbrin V."/>
        </authorList>
    </citation>
    <scope>NUCLEOTIDE SEQUENCE [LARGE SCALE GENOMIC DNA]</scope>
    <source>
        <strain evidence="4 5">Z-7981</strain>
    </source>
</reference>
<comment type="caution">
    <text evidence="4">The sequence shown here is derived from an EMBL/GenBank/DDBJ whole genome shotgun (WGS) entry which is preliminary data.</text>
</comment>
<dbReference type="Proteomes" id="UP001407405">
    <property type="component" value="Unassembled WGS sequence"/>
</dbReference>
<feature type="domain" description="Putative zinc-finger" evidence="3">
    <location>
        <begin position="15"/>
        <end position="43"/>
    </location>
</feature>
<dbReference type="Gene3D" id="1.10.10.1320">
    <property type="entry name" value="Anti-sigma factor, zinc-finger domain"/>
    <property type="match status" value="1"/>
</dbReference>
<evidence type="ECO:0000313" key="4">
    <source>
        <dbReference type="EMBL" id="MEN1761688.1"/>
    </source>
</evidence>
<dbReference type="Pfam" id="PF13490">
    <property type="entry name" value="zf-HC2"/>
    <property type="match status" value="1"/>
</dbReference>
<evidence type="ECO:0000313" key="5">
    <source>
        <dbReference type="Proteomes" id="UP001407405"/>
    </source>
</evidence>
<name>A0ABU9VWY7_9CLOT</name>
<dbReference type="EMBL" id="JBCITM010000019">
    <property type="protein sequence ID" value="MEN1761688.1"/>
    <property type="molecule type" value="Genomic_DNA"/>
</dbReference>
<gene>
    <name evidence="4" type="ORF">AAIG11_14465</name>
</gene>
<evidence type="ECO:0000256" key="2">
    <source>
        <dbReference type="ARBA" id="ARBA00024438"/>
    </source>
</evidence>